<keyword evidence="1" id="KW-0460">Magnesium</keyword>
<dbReference type="Proteomes" id="UP000069205">
    <property type="component" value="Chromosome"/>
</dbReference>
<dbReference type="PATRIC" id="fig|42253.5.peg.3174"/>
<evidence type="ECO:0000313" key="3">
    <source>
        <dbReference type="Proteomes" id="UP000069205"/>
    </source>
</evidence>
<dbReference type="STRING" id="42253.NITMOv2_3219"/>
<dbReference type="EMBL" id="CP011801">
    <property type="protein sequence ID" value="ALA59616.1"/>
    <property type="molecule type" value="Genomic_DNA"/>
</dbReference>
<dbReference type="InterPro" id="IPR051619">
    <property type="entry name" value="TypeII_TA_RNase_PINc/VapC"/>
</dbReference>
<dbReference type="RefSeq" id="WP_053380597.1">
    <property type="nucleotide sequence ID" value="NZ_CP011801.1"/>
</dbReference>
<dbReference type="SUPFAM" id="SSF88723">
    <property type="entry name" value="PIN domain-like"/>
    <property type="match status" value="1"/>
</dbReference>
<protein>
    <submittedName>
        <fullName evidence="2">Putative nucleic acid-binding protein</fullName>
    </submittedName>
</protein>
<name>A0A0K2GF86_NITMO</name>
<dbReference type="AlphaFoldDB" id="A0A0K2GF86"/>
<dbReference type="PANTHER" id="PTHR35901:SF1">
    <property type="entry name" value="EXONUCLEASE VAPC9"/>
    <property type="match status" value="1"/>
</dbReference>
<dbReference type="Gene3D" id="3.40.50.1010">
    <property type="entry name" value="5'-nuclease"/>
    <property type="match status" value="2"/>
</dbReference>
<evidence type="ECO:0000256" key="1">
    <source>
        <dbReference type="ARBA" id="ARBA00022842"/>
    </source>
</evidence>
<accession>A0A0K2GF86</accession>
<reference evidence="2 3" key="1">
    <citation type="journal article" date="2015" name="Proc. Natl. Acad. Sci. U.S.A.">
        <title>Expanded metabolic versatility of ubiquitous nitrite-oxidizing bacteria from the genus Nitrospira.</title>
        <authorList>
            <person name="Koch H."/>
            <person name="Lucker S."/>
            <person name="Albertsen M."/>
            <person name="Kitzinger K."/>
            <person name="Herbold C."/>
            <person name="Spieck E."/>
            <person name="Nielsen P.H."/>
            <person name="Wagner M."/>
            <person name="Daims H."/>
        </authorList>
    </citation>
    <scope>NUCLEOTIDE SEQUENCE [LARGE SCALE GENOMIC DNA]</scope>
    <source>
        <strain evidence="2 3">NSP M-1</strain>
    </source>
</reference>
<proteinExistence type="predicted"/>
<sequence>MECVVDSSFALAWALPDERSSRADRIMDRLAAEDRFWVPALWWYEVANVLLIQSLALAHGLSAYDASCLELAIRKDLPLATLDKPLTKAAKEAGLTSPI</sequence>
<dbReference type="PANTHER" id="PTHR35901">
    <property type="entry name" value="RIBONUCLEASE VAPC3"/>
    <property type="match status" value="1"/>
</dbReference>
<dbReference type="KEGG" id="nmv:NITMOv2_3219"/>
<dbReference type="InterPro" id="IPR044153">
    <property type="entry name" value="PIN_Pae0151-like"/>
</dbReference>
<keyword evidence="3" id="KW-1185">Reference proteome</keyword>
<organism evidence="2 3">
    <name type="scientific">Nitrospira moscoviensis</name>
    <dbReference type="NCBI Taxonomy" id="42253"/>
    <lineage>
        <taxon>Bacteria</taxon>
        <taxon>Pseudomonadati</taxon>
        <taxon>Nitrospirota</taxon>
        <taxon>Nitrospiria</taxon>
        <taxon>Nitrospirales</taxon>
        <taxon>Nitrospiraceae</taxon>
        <taxon>Nitrospira</taxon>
    </lineage>
</organism>
<dbReference type="InterPro" id="IPR029060">
    <property type="entry name" value="PIN-like_dom_sf"/>
</dbReference>
<evidence type="ECO:0000313" key="2">
    <source>
        <dbReference type="EMBL" id="ALA59616.1"/>
    </source>
</evidence>
<gene>
    <name evidence="2" type="ORF">NITMOv2_3219</name>
</gene>
<dbReference type="OrthoDB" id="9798446at2"/>
<dbReference type="CDD" id="cd09873">
    <property type="entry name" value="PIN_Pae0151-like"/>
    <property type="match status" value="1"/>
</dbReference>